<feature type="compositionally biased region" description="Low complexity" evidence="2">
    <location>
        <begin position="32"/>
        <end position="47"/>
    </location>
</feature>
<dbReference type="OrthoDB" id="108903at2"/>
<protein>
    <submittedName>
        <fullName evidence="4">WD40-like Beta Propeller Repeat</fullName>
    </submittedName>
</protein>
<dbReference type="Gene3D" id="2.120.10.30">
    <property type="entry name" value="TolB, C-terminal domain"/>
    <property type="match status" value="1"/>
</dbReference>
<dbReference type="InterPro" id="IPR011042">
    <property type="entry name" value="6-blade_b-propeller_TolB-like"/>
</dbReference>
<feature type="signal peptide" evidence="3">
    <location>
        <begin position="1"/>
        <end position="24"/>
    </location>
</feature>
<organism evidence="4 5">
    <name type="scientific">Desulfofundulus thermosubterraneus DSM 16057</name>
    <dbReference type="NCBI Taxonomy" id="1121432"/>
    <lineage>
        <taxon>Bacteria</taxon>
        <taxon>Bacillati</taxon>
        <taxon>Bacillota</taxon>
        <taxon>Clostridia</taxon>
        <taxon>Eubacteriales</taxon>
        <taxon>Peptococcaceae</taxon>
        <taxon>Desulfofundulus</taxon>
    </lineage>
</organism>
<evidence type="ECO:0000313" key="4">
    <source>
        <dbReference type="EMBL" id="SHI37526.1"/>
    </source>
</evidence>
<dbReference type="Gene3D" id="2.120.10.60">
    <property type="entry name" value="Tricorn protease N-terminal domain"/>
    <property type="match status" value="1"/>
</dbReference>
<dbReference type="SUPFAM" id="SSF82171">
    <property type="entry name" value="DPP6 N-terminal domain-like"/>
    <property type="match status" value="2"/>
</dbReference>
<keyword evidence="3" id="KW-0732">Signal</keyword>
<reference evidence="5" key="1">
    <citation type="submission" date="2016-11" db="EMBL/GenBank/DDBJ databases">
        <authorList>
            <person name="Varghese N."/>
            <person name="Submissions S."/>
        </authorList>
    </citation>
    <scope>NUCLEOTIDE SEQUENCE [LARGE SCALE GENOMIC DNA]</scope>
    <source>
        <strain evidence="5">DSM 16057</strain>
    </source>
</reference>
<dbReference type="AlphaFoldDB" id="A0A1M6AM26"/>
<evidence type="ECO:0000313" key="5">
    <source>
        <dbReference type="Proteomes" id="UP000184529"/>
    </source>
</evidence>
<dbReference type="Pfam" id="PF07676">
    <property type="entry name" value="PD40"/>
    <property type="match status" value="2"/>
</dbReference>
<evidence type="ECO:0000256" key="1">
    <source>
        <dbReference type="ARBA" id="ARBA00009820"/>
    </source>
</evidence>
<dbReference type="PANTHER" id="PTHR36842">
    <property type="entry name" value="PROTEIN TOLB HOMOLOG"/>
    <property type="match status" value="1"/>
</dbReference>
<gene>
    <name evidence="4" type="ORF">SAMN02745219_00198</name>
</gene>
<dbReference type="InterPro" id="IPR011659">
    <property type="entry name" value="WD40"/>
</dbReference>
<evidence type="ECO:0000256" key="2">
    <source>
        <dbReference type="SAM" id="MobiDB-lite"/>
    </source>
</evidence>
<dbReference type="Proteomes" id="UP000184529">
    <property type="component" value="Unassembled WGS sequence"/>
</dbReference>
<dbReference type="EMBL" id="FQZM01000003">
    <property type="protein sequence ID" value="SHI37526.1"/>
    <property type="molecule type" value="Genomic_DNA"/>
</dbReference>
<dbReference type="RefSeq" id="WP_072866891.1">
    <property type="nucleotide sequence ID" value="NZ_FQZM01000003.1"/>
</dbReference>
<accession>A0A1M6AM26</accession>
<keyword evidence="5" id="KW-1185">Reference proteome</keyword>
<dbReference type="STRING" id="1121432.SAMN02745219_00198"/>
<feature type="chain" id="PRO_5039244616" evidence="3">
    <location>
        <begin position="25"/>
        <end position="540"/>
    </location>
</feature>
<evidence type="ECO:0000256" key="3">
    <source>
        <dbReference type="SAM" id="SignalP"/>
    </source>
</evidence>
<proteinExistence type="inferred from homology"/>
<feature type="region of interest" description="Disordered" evidence="2">
    <location>
        <begin position="29"/>
        <end position="56"/>
    </location>
</feature>
<dbReference type="PROSITE" id="PS51257">
    <property type="entry name" value="PROKAR_LIPOPROTEIN"/>
    <property type="match status" value="1"/>
</dbReference>
<comment type="similarity">
    <text evidence="1">Belongs to the TolB family.</text>
</comment>
<dbReference type="PANTHER" id="PTHR36842:SF1">
    <property type="entry name" value="PROTEIN TOLB"/>
    <property type="match status" value="1"/>
</dbReference>
<name>A0A1M6AM26_9FIRM</name>
<sequence length="540" mass="57673">MAVKKAYKHLAACLLLGAALVIGAAGCGPKAGPGQAPPAQQEQRGQPPVQPPRPLPEKTAEILGIKVTTGGGTVRGGAIHLASFDMGQGTIDYTPAAAMFSPDGRWIAFQGRQEQPGGRTAGLWVMALDGSGGRLLARSGENELTGGTLVLQLLGWTRDNQVVFARQGTQPDGAHQGQRGISIRATAPDQGEAREIAWLPVPEGMVRQVQLLPGIDGVFVQASRALWRVDVADGKKTLLKDNIPSYDGFFYPRLSPAGDSCVYELWEPDQKGIFLLSLESGREKALALNGENWNFLPRYSPDGSHLAYYAASLKPGQKAGRSASDYHVVPLEDGPAPVAEAVEIVTPDGQKVARITVPGAKVANFRWGADGNHLAFAAGKVKGSPAGRAGTWDTAAMEWQSLWVADLQGKMTKVADLPPDATHIMPLNVSRNGKQVHYTVSRQDKCSLWVVREGEKPVEVAPVVDFWDDIFPAPGCADGFFLARGEGGGEEIFRVQGDRATQITADGGQKLVLGVNGRRLAYIRNERSGEEGRLVVLSCE</sequence>